<dbReference type="OrthoDB" id="160374at2759"/>
<evidence type="ECO:0000313" key="3">
    <source>
        <dbReference type="Proteomes" id="UP000683360"/>
    </source>
</evidence>
<dbReference type="GO" id="GO:0042254">
    <property type="term" value="P:ribosome biogenesis"/>
    <property type="evidence" value="ECO:0007669"/>
    <property type="project" value="TreeGrafter"/>
</dbReference>
<dbReference type="AlphaFoldDB" id="A0A8S3U5X6"/>
<organism evidence="2 3">
    <name type="scientific">Mytilus edulis</name>
    <name type="common">Blue mussel</name>
    <dbReference type="NCBI Taxonomy" id="6550"/>
    <lineage>
        <taxon>Eukaryota</taxon>
        <taxon>Metazoa</taxon>
        <taxon>Spiralia</taxon>
        <taxon>Lophotrochozoa</taxon>
        <taxon>Mollusca</taxon>
        <taxon>Bivalvia</taxon>
        <taxon>Autobranchia</taxon>
        <taxon>Pteriomorphia</taxon>
        <taxon>Mytilida</taxon>
        <taxon>Mytiloidea</taxon>
        <taxon>Mytilidae</taxon>
        <taxon>Mytilinae</taxon>
        <taxon>Mytilus</taxon>
    </lineage>
</organism>
<keyword evidence="3" id="KW-1185">Reference proteome</keyword>
<accession>A0A8S3U5X6</accession>
<reference evidence="2" key="1">
    <citation type="submission" date="2021-03" db="EMBL/GenBank/DDBJ databases">
        <authorList>
            <person name="Bekaert M."/>
        </authorList>
    </citation>
    <scope>NUCLEOTIDE SEQUENCE</scope>
</reference>
<dbReference type="EMBL" id="CAJPWZ010002491">
    <property type="protein sequence ID" value="CAG2238798.1"/>
    <property type="molecule type" value="Genomic_DNA"/>
</dbReference>
<dbReference type="InterPro" id="IPR018849">
    <property type="entry name" value="Urb2/Npa2_C"/>
</dbReference>
<sequence>MHNKDITGTLGALFIGHCSHVTGYLTSIAQQLSVLEGRNCMGKLLCDLQHQIMIMCPLTKQMILNILGSILLVPVTMETFPSMYEILNEALLNHVNTVFDIIPVFLNCSKHILYMNLINDSHAPLNGTSTCSRIYITDEEGDQDVLSQKPNVTTDLIGCIHMIDRLFTLISTHKEEFSKVAVYVVADYVDHVHQHTLLPAVKKALVSAVYKLLDISDKHVLAQLHTVLNQGVKEVFKGLYSDYSNFYKYTGRV</sequence>
<evidence type="ECO:0000259" key="1">
    <source>
        <dbReference type="Pfam" id="PF10441"/>
    </source>
</evidence>
<dbReference type="GO" id="GO:0005730">
    <property type="term" value="C:nucleolus"/>
    <property type="evidence" value="ECO:0007669"/>
    <property type="project" value="TreeGrafter"/>
</dbReference>
<dbReference type="PANTHER" id="PTHR15682:SF2">
    <property type="entry name" value="UNHEALTHY RIBOSOME BIOGENESIS PROTEIN 2 HOMOLOG"/>
    <property type="match status" value="1"/>
</dbReference>
<proteinExistence type="predicted"/>
<dbReference type="InterPro" id="IPR052609">
    <property type="entry name" value="Ribosome_Biogenesis_Reg"/>
</dbReference>
<feature type="domain" description="Nucleolar 27S pre-rRNA processing Urb2/Npa2 C-terminal" evidence="1">
    <location>
        <begin position="54"/>
        <end position="251"/>
    </location>
</feature>
<comment type="caution">
    <text evidence="2">The sequence shown here is derived from an EMBL/GenBank/DDBJ whole genome shotgun (WGS) entry which is preliminary data.</text>
</comment>
<protein>
    <submittedName>
        <fullName evidence="2">URB2</fullName>
    </submittedName>
</protein>
<dbReference type="PANTHER" id="PTHR15682">
    <property type="entry name" value="UNHEALTHY RIBOSOME BIOGENESIS PROTEIN 2 HOMOLOG"/>
    <property type="match status" value="1"/>
</dbReference>
<dbReference type="Proteomes" id="UP000683360">
    <property type="component" value="Unassembled WGS sequence"/>
</dbReference>
<evidence type="ECO:0000313" key="2">
    <source>
        <dbReference type="EMBL" id="CAG2238798.1"/>
    </source>
</evidence>
<name>A0A8S3U5X6_MYTED</name>
<gene>
    <name evidence="2" type="ORF">MEDL_51198</name>
</gene>
<dbReference type="Pfam" id="PF10441">
    <property type="entry name" value="Urb2"/>
    <property type="match status" value="1"/>
</dbReference>